<evidence type="ECO:0000313" key="2">
    <source>
        <dbReference type="Proteomes" id="UP001521150"/>
    </source>
</evidence>
<protein>
    <submittedName>
        <fullName evidence="1">Uncharacterized protein</fullName>
    </submittedName>
</protein>
<proteinExistence type="predicted"/>
<dbReference type="Proteomes" id="UP001521150">
    <property type="component" value="Unassembled WGS sequence"/>
</dbReference>
<name>A0ABS8ZGI1_9PSEU</name>
<keyword evidence="2" id="KW-1185">Reference proteome</keyword>
<dbReference type="EMBL" id="JAJVCN010000002">
    <property type="protein sequence ID" value="MCE7004947.1"/>
    <property type="molecule type" value="Genomic_DNA"/>
</dbReference>
<gene>
    <name evidence="1" type="ORF">LWC34_19250</name>
</gene>
<evidence type="ECO:0000313" key="1">
    <source>
        <dbReference type="EMBL" id="MCE7004947.1"/>
    </source>
</evidence>
<sequence length="48" mass="5254">MVRHARADGRVAYLKQQTSADDQVEPLVTQVTPEDAAAVEQRLSTITS</sequence>
<reference evidence="1 2" key="1">
    <citation type="submission" date="2021-12" db="EMBL/GenBank/DDBJ databases">
        <title>Genome sequence of Kibdelosporangium philippinense ATCC 49844.</title>
        <authorList>
            <person name="Fedorov E.A."/>
            <person name="Omeragic M."/>
            <person name="Shalygina K.F."/>
            <person name="Maclea K.S."/>
        </authorList>
    </citation>
    <scope>NUCLEOTIDE SEQUENCE [LARGE SCALE GENOMIC DNA]</scope>
    <source>
        <strain evidence="1 2">ATCC 49844</strain>
    </source>
</reference>
<dbReference type="RefSeq" id="WP_233726564.1">
    <property type="nucleotide sequence ID" value="NZ_JAJVCN010000002.1"/>
</dbReference>
<comment type="caution">
    <text evidence="1">The sequence shown here is derived from an EMBL/GenBank/DDBJ whole genome shotgun (WGS) entry which is preliminary data.</text>
</comment>
<organism evidence="1 2">
    <name type="scientific">Kibdelosporangium philippinense</name>
    <dbReference type="NCBI Taxonomy" id="211113"/>
    <lineage>
        <taxon>Bacteria</taxon>
        <taxon>Bacillati</taxon>
        <taxon>Actinomycetota</taxon>
        <taxon>Actinomycetes</taxon>
        <taxon>Pseudonocardiales</taxon>
        <taxon>Pseudonocardiaceae</taxon>
        <taxon>Kibdelosporangium</taxon>
    </lineage>
</organism>
<accession>A0ABS8ZGI1</accession>